<gene>
    <name evidence="1" type="ORF">FTUN_4122</name>
</gene>
<name>A0A6M5YR87_9BACT</name>
<reference evidence="2" key="1">
    <citation type="submission" date="2020-05" db="EMBL/GenBank/DDBJ databases">
        <title>Frigoriglobus tundricola gen. nov., sp. nov., a psychrotolerant cellulolytic planctomycete of the family Gemmataceae with two divergent copies of 16S rRNA gene.</title>
        <authorList>
            <person name="Kulichevskaya I.S."/>
            <person name="Ivanova A.A."/>
            <person name="Naumoff D.G."/>
            <person name="Beletsky A.V."/>
            <person name="Rijpstra W.I.C."/>
            <person name="Sinninghe Damste J.S."/>
            <person name="Mardanov A.V."/>
            <person name="Ravin N.V."/>
            <person name="Dedysh S.N."/>
        </authorList>
    </citation>
    <scope>NUCLEOTIDE SEQUENCE [LARGE SCALE GENOMIC DNA]</scope>
    <source>
        <strain evidence="2">PL17</strain>
    </source>
</reference>
<proteinExistence type="predicted"/>
<dbReference type="Proteomes" id="UP000503447">
    <property type="component" value="Chromosome"/>
</dbReference>
<evidence type="ECO:0000313" key="2">
    <source>
        <dbReference type="Proteomes" id="UP000503447"/>
    </source>
</evidence>
<accession>A0A6M5YR87</accession>
<dbReference type="EMBL" id="CP053452">
    <property type="protein sequence ID" value="QJW96565.1"/>
    <property type="molecule type" value="Genomic_DNA"/>
</dbReference>
<dbReference type="KEGG" id="ftj:FTUN_4122"/>
<keyword evidence="2" id="KW-1185">Reference proteome</keyword>
<evidence type="ECO:0000313" key="1">
    <source>
        <dbReference type="EMBL" id="QJW96565.1"/>
    </source>
</evidence>
<dbReference type="AlphaFoldDB" id="A0A6M5YR87"/>
<sequence>MPEYQLQCLICACAVLEGPNAGTAAPHPRWYRPVPVDR</sequence>
<protein>
    <submittedName>
        <fullName evidence="1">Uncharacterized protein</fullName>
    </submittedName>
</protein>
<organism evidence="1 2">
    <name type="scientific">Frigoriglobus tundricola</name>
    <dbReference type="NCBI Taxonomy" id="2774151"/>
    <lineage>
        <taxon>Bacteria</taxon>
        <taxon>Pseudomonadati</taxon>
        <taxon>Planctomycetota</taxon>
        <taxon>Planctomycetia</taxon>
        <taxon>Gemmatales</taxon>
        <taxon>Gemmataceae</taxon>
        <taxon>Frigoriglobus</taxon>
    </lineage>
</organism>